<dbReference type="PATRIC" id="fig|1088721.3.peg.68"/>
<name>G6E6U7_9SPHN</name>
<dbReference type="OrthoDB" id="7427292at2"/>
<reference evidence="1 2" key="1">
    <citation type="journal article" date="2012" name="J. Bacteriol.">
        <title>Genome sequence of benzo(a)pyrene-degrading bacterium Novosphingobium pentaromativorans US6-1.</title>
        <authorList>
            <person name="Luo Y.R."/>
            <person name="Kang S.G."/>
            <person name="Kim S.J."/>
            <person name="Kim M.R."/>
            <person name="Li N."/>
            <person name="Lee J.H."/>
            <person name="Kwon K.K."/>
        </authorList>
    </citation>
    <scope>NUCLEOTIDE SEQUENCE [LARGE SCALE GENOMIC DNA]</scope>
    <source>
        <strain evidence="1 2">US6-1</strain>
    </source>
</reference>
<dbReference type="Proteomes" id="UP000004030">
    <property type="component" value="Unassembled WGS sequence"/>
</dbReference>
<evidence type="ECO:0000313" key="2">
    <source>
        <dbReference type="Proteomes" id="UP000004030"/>
    </source>
</evidence>
<accession>G6E6U7</accession>
<protein>
    <submittedName>
        <fullName evidence="1">Uncharacterized protein</fullName>
    </submittedName>
</protein>
<proteinExistence type="predicted"/>
<dbReference type="KEGG" id="npn:JI59_00490"/>
<evidence type="ECO:0000313" key="1">
    <source>
        <dbReference type="EMBL" id="EHJ62993.1"/>
    </source>
</evidence>
<dbReference type="RefSeq" id="WP_007010985.1">
    <property type="nucleotide sequence ID" value="NZ_AGFM01000002.1"/>
</dbReference>
<dbReference type="AlphaFoldDB" id="G6E6U7"/>
<gene>
    <name evidence="1" type="ORF">NSU_0068</name>
</gene>
<dbReference type="EMBL" id="AGFM01000002">
    <property type="protein sequence ID" value="EHJ62993.1"/>
    <property type="molecule type" value="Genomic_DNA"/>
</dbReference>
<sequence>MSPSGSPREDNGLGASLIFGKGTRPSACAVVSLLESPAMFGIASIIANRPDQAGDAIEVLSAGLAFELRLPDVPAPRGHPGTGVPAEEVIRIVPGGHVAAGLGLLPVVKALAGLTANLALHSPVAAISWDLAGTRVPPREFSSSVLNWLAGGPFPARSLTALSIRPDGSVVSEGLVQFSGQEMHLVGSQGEGEEATMRLAVGVVDQLVRQGRLQLPQELTVAGTGLLAEPSQFEDRVWIWRKR</sequence>
<keyword evidence="2" id="KW-1185">Reference proteome</keyword>
<comment type="caution">
    <text evidence="1">The sequence shown here is derived from an EMBL/GenBank/DDBJ whole genome shotgun (WGS) entry which is preliminary data.</text>
</comment>
<organism evidence="1 2">
    <name type="scientific">Novosphingobium pentaromativorans US6-1</name>
    <dbReference type="NCBI Taxonomy" id="1088721"/>
    <lineage>
        <taxon>Bacteria</taxon>
        <taxon>Pseudomonadati</taxon>
        <taxon>Pseudomonadota</taxon>
        <taxon>Alphaproteobacteria</taxon>
        <taxon>Sphingomonadales</taxon>
        <taxon>Sphingomonadaceae</taxon>
        <taxon>Novosphingobium</taxon>
    </lineage>
</organism>